<dbReference type="EMBL" id="JAZGQK010000003">
    <property type="protein sequence ID" value="MEE6257990.1"/>
    <property type="molecule type" value="Genomic_DNA"/>
</dbReference>
<organism evidence="2 3">
    <name type="scientific">Plantactinospora sonchi</name>
    <dbReference type="NCBI Taxonomy" id="1544735"/>
    <lineage>
        <taxon>Bacteria</taxon>
        <taxon>Bacillati</taxon>
        <taxon>Actinomycetota</taxon>
        <taxon>Actinomycetes</taxon>
        <taxon>Micromonosporales</taxon>
        <taxon>Micromonosporaceae</taxon>
        <taxon>Plantactinospora</taxon>
    </lineage>
</organism>
<keyword evidence="3" id="KW-1185">Reference proteome</keyword>
<protein>
    <recommendedName>
        <fullName evidence="4">Flavin reductase</fullName>
    </recommendedName>
</protein>
<sequence length="93" mass="10115">MRPLWLCRTCGQPWPCGRAKLDLLAEYEGSRVGLCLYLATLLCGAIDDLHRLNPSATGSTAGLFDRFLGWPRAPHPPVPDDHNDQVQAGEAGS</sequence>
<dbReference type="Proteomes" id="UP001332243">
    <property type="component" value="Unassembled WGS sequence"/>
</dbReference>
<feature type="region of interest" description="Disordered" evidence="1">
    <location>
        <begin position="73"/>
        <end position="93"/>
    </location>
</feature>
<comment type="caution">
    <text evidence="2">The sequence shown here is derived from an EMBL/GenBank/DDBJ whole genome shotgun (WGS) entry which is preliminary data.</text>
</comment>
<gene>
    <name evidence="2" type="ORF">V1633_05720</name>
</gene>
<proteinExistence type="predicted"/>
<evidence type="ECO:0008006" key="4">
    <source>
        <dbReference type="Google" id="ProtNLM"/>
    </source>
</evidence>
<accession>A0ABU7RNE9</accession>
<reference evidence="2 3" key="1">
    <citation type="submission" date="2024-01" db="EMBL/GenBank/DDBJ databases">
        <title>Genome insights into Plantactinospora sonchi sp. nov.</title>
        <authorList>
            <person name="Wang L."/>
        </authorList>
    </citation>
    <scope>NUCLEOTIDE SEQUENCE [LARGE SCALE GENOMIC DNA]</scope>
    <source>
        <strain evidence="2 3">NEAU-QY2</strain>
    </source>
</reference>
<evidence type="ECO:0000313" key="3">
    <source>
        <dbReference type="Proteomes" id="UP001332243"/>
    </source>
</evidence>
<evidence type="ECO:0000256" key="1">
    <source>
        <dbReference type="SAM" id="MobiDB-lite"/>
    </source>
</evidence>
<name>A0ABU7RNE9_9ACTN</name>
<evidence type="ECO:0000313" key="2">
    <source>
        <dbReference type="EMBL" id="MEE6257990.1"/>
    </source>
</evidence>